<dbReference type="AlphaFoldDB" id="A0A136ITI4"/>
<evidence type="ECO:0000259" key="1">
    <source>
        <dbReference type="Pfam" id="PF06985"/>
    </source>
</evidence>
<keyword evidence="3" id="KW-1185">Reference proteome</keyword>
<name>A0A136ITI4_9PEZI</name>
<gene>
    <name evidence="2" type="ORF">Micbo1qcDRAFT_166829</name>
</gene>
<proteinExistence type="predicted"/>
<dbReference type="OrthoDB" id="5386682at2759"/>
<accession>A0A136ITI4</accession>
<organism evidence="2 3">
    <name type="scientific">Microdochium bolleyi</name>
    <dbReference type="NCBI Taxonomy" id="196109"/>
    <lineage>
        <taxon>Eukaryota</taxon>
        <taxon>Fungi</taxon>
        <taxon>Dikarya</taxon>
        <taxon>Ascomycota</taxon>
        <taxon>Pezizomycotina</taxon>
        <taxon>Sordariomycetes</taxon>
        <taxon>Xylariomycetidae</taxon>
        <taxon>Xylariales</taxon>
        <taxon>Microdochiaceae</taxon>
        <taxon>Microdochium</taxon>
    </lineage>
</organism>
<evidence type="ECO:0000313" key="2">
    <source>
        <dbReference type="EMBL" id="KXJ88193.1"/>
    </source>
</evidence>
<reference evidence="3" key="1">
    <citation type="submission" date="2016-02" db="EMBL/GenBank/DDBJ databases">
        <title>Draft genome sequence of Microdochium bolleyi, a fungal endophyte of beachgrass.</title>
        <authorList>
            <consortium name="DOE Joint Genome Institute"/>
            <person name="David A.S."/>
            <person name="May G."/>
            <person name="Haridas S."/>
            <person name="Lim J."/>
            <person name="Wang M."/>
            <person name="Labutti K."/>
            <person name="Lipzen A."/>
            <person name="Barry K."/>
            <person name="Grigoriev I.V."/>
        </authorList>
    </citation>
    <scope>NUCLEOTIDE SEQUENCE [LARGE SCALE GENOMIC DNA]</scope>
    <source>
        <strain evidence="3">J235TASD1</strain>
    </source>
</reference>
<dbReference type="EMBL" id="KQ964259">
    <property type="protein sequence ID" value="KXJ88193.1"/>
    <property type="molecule type" value="Genomic_DNA"/>
</dbReference>
<dbReference type="InParanoid" id="A0A136ITI4"/>
<dbReference type="PANTHER" id="PTHR24148">
    <property type="entry name" value="ANKYRIN REPEAT DOMAIN-CONTAINING PROTEIN 39 HOMOLOG-RELATED"/>
    <property type="match status" value="1"/>
</dbReference>
<feature type="domain" description="Heterokaryon incompatibility" evidence="1">
    <location>
        <begin position="69"/>
        <end position="240"/>
    </location>
</feature>
<evidence type="ECO:0000313" key="3">
    <source>
        <dbReference type="Proteomes" id="UP000070501"/>
    </source>
</evidence>
<protein>
    <submittedName>
        <fullName evidence="2">Heterokaryon incompatibility protein-domain-containing protein</fullName>
    </submittedName>
</protein>
<dbReference type="Pfam" id="PF06985">
    <property type="entry name" value="HET"/>
    <property type="match status" value="1"/>
</dbReference>
<dbReference type="Proteomes" id="UP000070501">
    <property type="component" value="Unassembled WGS sequence"/>
</dbReference>
<dbReference type="PANTHER" id="PTHR24148:SF64">
    <property type="entry name" value="HETEROKARYON INCOMPATIBILITY DOMAIN-CONTAINING PROTEIN"/>
    <property type="match status" value="1"/>
</dbReference>
<dbReference type="InterPro" id="IPR052895">
    <property type="entry name" value="HetReg/Transcr_Mod"/>
</dbReference>
<sequence length="645" mass="73052">MTRRRRRHSSPAFVREPKRPRIANSTKPYQYSPLPAATSLRILRLDPGQVEDVVSCRLEVVDRAQAPPYEAISYVWGSPTDTRLVLCSGRKIRVPTSLRDILHSLRSPEHTLTLWADAICINQQDDAEKGHQVKLMGTIFASATRVLVWLGKEALGAPTEYGLDVDGETSWGMDREEIPLCDMVVDTQLRLTRLLSYMELKLFEFGYSSLLEDEDFVDSWTSLSKLYRRDWFHRLWVVQEVGLAQSAIAIFGRAAVEFSFLLDFSRRLERHVLLRSHFQFPNYLATAFEIFPSSRSDMECQTADLQFLDILEITQEQGATDGRDRIYALLSHPSAVLSDGQLIIEPDYTKTTQEVYHEIAIKIIEETKSLRILATISPGEDHLDDDFLPSWVPNWEASELKSNGFRSELSTTYRTTAVNHVPPAEWRFSPGKKNSIQVRGYIIDVVDEHTTTMDIYDKYAPFEPKRNDPGAWPLGHAFAFRSRLDIALERRIADLCCALTVNYEREPDTEELADFAEFRCILIQPSPALEEAGGSHPIAPEGIAELLTLSEKATLGRFIELEVKANCQNRKLFSTTMGCLGLGPHLVQNGDLCCVIHGCHIPLVLRRAERGFRVLGPAYIHGFIIGDSKPVDGSETFVDQDFVLY</sequence>
<dbReference type="Pfam" id="PF26639">
    <property type="entry name" value="Het-6_barrel"/>
    <property type="match status" value="1"/>
</dbReference>
<dbReference type="InterPro" id="IPR010730">
    <property type="entry name" value="HET"/>
</dbReference>